<protein>
    <submittedName>
        <fullName evidence="1">Uncharacterized protein</fullName>
    </submittedName>
</protein>
<feature type="non-terminal residue" evidence="1">
    <location>
        <position position="73"/>
    </location>
</feature>
<gene>
    <name evidence="1" type="ORF">TSPGSL018_26294</name>
</gene>
<evidence type="ECO:0000313" key="1">
    <source>
        <dbReference type="EMBL" id="JAC74323.1"/>
    </source>
</evidence>
<sequence length="73" mass="7974">LAGVRWLPSRLSRLNSSLSMFSISSPVFEVGRGVRVEPSPGSDVTSSRLRPTVGRINCTQRPFIRSEADLMVG</sequence>
<accession>A0A061RQT2</accession>
<reference evidence="1" key="1">
    <citation type="submission" date="2014-05" db="EMBL/GenBank/DDBJ databases">
        <title>The transcriptome of the halophilic microalga Tetraselmis sp. GSL018 isolated from the Great Salt Lake, Utah.</title>
        <authorList>
            <person name="Jinkerson R.E."/>
            <person name="D'Adamo S."/>
            <person name="Posewitz M.C."/>
        </authorList>
    </citation>
    <scope>NUCLEOTIDE SEQUENCE</scope>
    <source>
        <strain evidence="1">GSL018</strain>
    </source>
</reference>
<name>A0A061RQT2_9CHLO</name>
<proteinExistence type="predicted"/>
<dbReference type="AlphaFoldDB" id="A0A061RQT2"/>
<organism evidence="1">
    <name type="scientific">Tetraselmis sp. GSL018</name>
    <dbReference type="NCBI Taxonomy" id="582737"/>
    <lineage>
        <taxon>Eukaryota</taxon>
        <taxon>Viridiplantae</taxon>
        <taxon>Chlorophyta</taxon>
        <taxon>core chlorophytes</taxon>
        <taxon>Chlorodendrophyceae</taxon>
        <taxon>Chlorodendrales</taxon>
        <taxon>Chlorodendraceae</taxon>
        <taxon>Tetraselmis</taxon>
    </lineage>
</organism>
<feature type="non-terminal residue" evidence="1">
    <location>
        <position position="1"/>
    </location>
</feature>
<dbReference type="EMBL" id="GBEZ01011467">
    <property type="protein sequence ID" value="JAC74323.1"/>
    <property type="molecule type" value="Transcribed_RNA"/>
</dbReference>